<sequence>MNPSTLLPRRFRGEPAPSQAAAPSRLNKRLTPLIQFLAKLATSHPIQTISVIALLASTSYVGLLQETLMGGAASVSKAEWTSLAEGSRDLIAGPQTGWEWQNVEQSSGLSDEADHLALLTLVFPEIVSTDAVVAAPDSHAVPTPSNLSINALPATINSFAAYARDSVLAYSVPYEQAPEFIAAAQEIPLENAQEVETQHGREKKMWIMKAAKVNAGNNLVLWVRNSWSKFLDLLKNAGALDITIMVLGYLAMHITFVSLFLSMRRLGSNFWLGTTTLFSSIFAFLFGLAVTTSLGIPISVLLLSEGLPFLVVTIGFEKNIVLTKAVLSHAIEHRAQETKKGKQVEQENVISYAVQAAIKEKGYDIICDYAIEISILSLGAASGVQGGLQQFCFLAAWILFFDCILLFTFYTAILSIKLVINRIKRHVEMRMVLEADGVSRRVAENAATSADGTNSKEASLFGGSVKSSSVPKFKGLMVSGFILVNLINVVTILFRNGASFSNIRLMVGGLSGVVTTPAIDPFKVASNGLDAILEIAKAKGSAVLVSIVTPIKYELEYPSVHYALPSATAPSEDKLFGVGGRVVGGLLSSLEDPVLSKWIVAALALSVGLNGYLFNAARWTIKDPNTPDHQIDRNDLARAQRFNDTPTATLPLGEYVPPTPQQTQPATPAITDDESDTEEKAKPKVEVENRSMAVLEKMLAEKRITEMTDEEVVELSMRGKIPGYALEKTLKNFTRAVKVRRTIISRTRATSEITSVLENSKLPYRHYDWERVFGACCENVIGYMPIPVGVAGPLVIDGQSFFIPMATTEGVLVASTSRGCKAINSGGGAVTVLTADGMTRGPVVSFDTLDRAGAAKLWLDSEEGQNTMKAAFNSTSRFARLQTMKTAIAGTNLYIRFKTTTGDAMGMNMISKGCEHALNVMQNEAGFDDMIIVSLSGNYCMDKKPAAINWIEGRGKSVVAEAIIPGEVVRSVLKTDVDSLVELNTAKNMIGSAMAGSMGGFNAHAANIVAAMFLATGQDPAQVVESANCITIMKNLRGSLQISVSMPSLEVGTLGGGTILDPQGSMLELLGVRGSHPTNPGDNARRLARIIAAAVLAGELSLCSALAAGHLVKAHMAHNRSAAPSGAPSRAMTPAPSSVSLAMSNGSATRR</sequence>
<dbReference type="InterPro" id="IPR000731">
    <property type="entry name" value="SSD"/>
</dbReference>
<feature type="transmembrane region" description="Helical" evidence="10">
    <location>
        <begin position="296"/>
        <end position="316"/>
    </location>
</feature>
<dbReference type="InterPro" id="IPR002202">
    <property type="entry name" value="HMG_CoA_Rdtase"/>
</dbReference>
<feature type="transmembrane region" description="Helical" evidence="10">
    <location>
        <begin position="270"/>
        <end position="290"/>
    </location>
</feature>
<feature type="compositionally biased region" description="Low complexity" evidence="11">
    <location>
        <begin position="1121"/>
        <end position="1131"/>
    </location>
</feature>
<dbReference type="GO" id="GO:0005789">
    <property type="term" value="C:endoplasmic reticulum membrane"/>
    <property type="evidence" value="ECO:0007669"/>
    <property type="project" value="UniProtKB-SubCell"/>
</dbReference>
<keyword evidence="5 10" id="KW-0521">NADP</keyword>
<dbReference type="PROSITE" id="PS50065">
    <property type="entry name" value="HMG_COA_REDUCTASE_4"/>
    <property type="match status" value="1"/>
</dbReference>
<comment type="similarity">
    <text evidence="2 10">Belongs to the HMG-CoA reductase family.</text>
</comment>
<dbReference type="SMR" id="G9MLP2"/>
<feature type="transmembrane region" description="Helical" evidence="10">
    <location>
        <begin position="476"/>
        <end position="494"/>
    </location>
</feature>
<dbReference type="CDD" id="cd00643">
    <property type="entry name" value="HMG-CoA_reductase_classI"/>
    <property type="match status" value="1"/>
</dbReference>
<dbReference type="GO" id="GO:0005778">
    <property type="term" value="C:peroxisomal membrane"/>
    <property type="evidence" value="ECO:0007669"/>
    <property type="project" value="TreeGrafter"/>
</dbReference>
<dbReference type="Proteomes" id="UP000007115">
    <property type="component" value="Unassembled WGS sequence"/>
</dbReference>
<evidence type="ECO:0000256" key="11">
    <source>
        <dbReference type="SAM" id="MobiDB-lite"/>
    </source>
</evidence>
<dbReference type="Pfam" id="PF12349">
    <property type="entry name" value="Sterol-sensing"/>
    <property type="match status" value="1"/>
</dbReference>
<dbReference type="RefSeq" id="XP_013958482.1">
    <property type="nucleotide sequence ID" value="XM_014103007.1"/>
</dbReference>
<dbReference type="NCBIfam" id="TIGR00533">
    <property type="entry name" value="HMG_CoA_R_NADP"/>
    <property type="match status" value="1"/>
</dbReference>
<dbReference type="Gene3D" id="3.30.70.420">
    <property type="entry name" value="Hydroxymethylglutaryl-CoA reductase, class I/II, NAD/NADP-binding domain"/>
    <property type="match status" value="1"/>
</dbReference>
<dbReference type="GO" id="GO:0006696">
    <property type="term" value="P:ergosterol biosynthetic process"/>
    <property type="evidence" value="ECO:0007669"/>
    <property type="project" value="TreeGrafter"/>
</dbReference>
<dbReference type="FunFam" id="3.90.770.10:FF:000001">
    <property type="entry name" value="3-hydroxy-3-methylglutaryl coenzyme A reductase"/>
    <property type="match status" value="1"/>
</dbReference>
<keyword evidence="4 10" id="KW-0256">Endoplasmic reticulum</keyword>
<dbReference type="Pfam" id="PF00368">
    <property type="entry name" value="HMG-CoA_red"/>
    <property type="match status" value="1"/>
</dbReference>
<dbReference type="InterPro" id="IPR009023">
    <property type="entry name" value="HMG_CoA_Rdtase_NAD(P)-bd_sf"/>
</dbReference>
<dbReference type="FunFam" id="1.10.3270.10:FF:000001">
    <property type="entry name" value="3-hydroxy-3-methylglutaryl coenzyme A reductase"/>
    <property type="match status" value="1"/>
</dbReference>
<gene>
    <name evidence="13" type="ORF">TRIVIDRAFT_71643</name>
</gene>
<dbReference type="Gene3D" id="3.90.770.10">
    <property type="entry name" value="3-hydroxy-3-methylglutaryl-coenzyme A Reductase, Chain A, domain 2"/>
    <property type="match status" value="1"/>
</dbReference>
<evidence type="ECO:0000256" key="7">
    <source>
        <dbReference type="ARBA" id="ARBA00023002"/>
    </source>
</evidence>
<feature type="domain" description="SSD" evidence="12">
    <location>
        <begin position="241"/>
        <end position="416"/>
    </location>
</feature>
<dbReference type="FunCoup" id="G9MLP2">
    <property type="interactions" value="288"/>
</dbReference>
<dbReference type="Pfam" id="PF13323">
    <property type="entry name" value="HPIH"/>
    <property type="match status" value="1"/>
</dbReference>
<evidence type="ECO:0000256" key="10">
    <source>
        <dbReference type="RuleBase" id="RU361219"/>
    </source>
</evidence>
<dbReference type="InterPro" id="IPR009029">
    <property type="entry name" value="HMG_CoA_Rdtase_sub-bd_dom_sf"/>
</dbReference>
<keyword evidence="6 10" id="KW-1133">Transmembrane helix</keyword>
<dbReference type="GO" id="GO:0008299">
    <property type="term" value="P:isoprenoid biosynthetic process"/>
    <property type="evidence" value="ECO:0007669"/>
    <property type="project" value="InterPro"/>
</dbReference>
<dbReference type="VEuPathDB" id="FungiDB:TRIVIDRAFT_71643"/>
<keyword evidence="8" id="KW-0443">Lipid metabolism</keyword>
<keyword evidence="14" id="KW-1185">Reference proteome</keyword>
<dbReference type="SUPFAM" id="SSF56542">
    <property type="entry name" value="Substrate-binding domain of HMG-CoA reductase"/>
    <property type="match status" value="1"/>
</dbReference>
<dbReference type="PROSITE" id="PS00066">
    <property type="entry name" value="HMG_COA_REDUCTASE_1"/>
    <property type="match status" value="1"/>
</dbReference>
<evidence type="ECO:0000256" key="3">
    <source>
        <dbReference type="ARBA" id="ARBA00022692"/>
    </source>
</evidence>
<dbReference type="OMA" id="KKWIMRA"/>
<dbReference type="UniPathway" id="UPA00058">
    <property type="reaction ID" value="UER00103"/>
</dbReference>
<dbReference type="InterPro" id="IPR004554">
    <property type="entry name" value="HMG_CoA_Rdtase_eu_arc"/>
</dbReference>
<comment type="catalytic activity">
    <reaction evidence="10">
        <text>(R)-mevalonate + 2 NADP(+) + CoA = (3S)-3-hydroxy-3-methylglutaryl-CoA + 2 NADPH + 2 H(+)</text>
        <dbReference type="Rhea" id="RHEA:15989"/>
        <dbReference type="ChEBI" id="CHEBI:15378"/>
        <dbReference type="ChEBI" id="CHEBI:36464"/>
        <dbReference type="ChEBI" id="CHEBI:43074"/>
        <dbReference type="ChEBI" id="CHEBI:57287"/>
        <dbReference type="ChEBI" id="CHEBI:57783"/>
        <dbReference type="ChEBI" id="CHEBI:58349"/>
        <dbReference type="EC" id="1.1.1.34"/>
    </reaction>
</comment>
<dbReference type="SUPFAM" id="SSF55035">
    <property type="entry name" value="NAD-binding domain of HMG-CoA reductase"/>
    <property type="match status" value="1"/>
</dbReference>
<proteinExistence type="inferred from homology"/>
<comment type="pathway">
    <text evidence="10">Metabolic intermediate biosynthesis; (R)-mevalonate biosynthesis; (R)-mevalonate from acetyl-CoA: step 3/3.</text>
</comment>
<evidence type="ECO:0000256" key="4">
    <source>
        <dbReference type="ARBA" id="ARBA00022824"/>
    </source>
</evidence>
<feature type="region of interest" description="Disordered" evidence="11">
    <location>
        <begin position="1"/>
        <end position="24"/>
    </location>
</feature>
<reference evidence="13 14" key="1">
    <citation type="journal article" date="2011" name="Genome Biol.">
        <title>Comparative genome sequence analysis underscores mycoparasitism as the ancestral life style of Trichoderma.</title>
        <authorList>
            <person name="Kubicek C.P."/>
            <person name="Herrera-Estrella A."/>
            <person name="Seidl-Seiboth V."/>
            <person name="Martinez D.A."/>
            <person name="Druzhinina I.S."/>
            <person name="Thon M."/>
            <person name="Zeilinger S."/>
            <person name="Casas-Flores S."/>
            <person name="Horwitz B.A."/>
            <person name="Mukherjee P.K."/>
            <person name="Mukherjee M."/>
            <person name="Kredics L."/>
            <person name="Alcaraz L.D."/>
            <person name="Aerts A."/>
            <person name="Antal Z."/>
            <person name="Atanasova L."/>
            <person name="Cervantes-Badillo M.G."/>
            <person name="Challacombe J."/>
            <person name="Chertkov O."/>
            <person name="McCluskey K."/>
            <person name="Coulpier F."/>
            <person name="Deshpande N."/>
            <person name="von Doehren H."/>
            <person name="Ebbole D.J."/>
            <person name="Esquivel-Naranjo E.U."/>
            <person name="Fekete E."/>
            <person name="Flipphi M."/>
            <person name="Glaser F."/>
            <person name="Gomez-Rodriguez E.Y."/>
            <person name="Gruber S."/>
            <person name="Han C."/>
            <person name="Henrissat B."/>
            <person name="Hermosa R."/>
            <person name="Hernandez-Onate M."/>
            <person name="Karaffa L."/>
            <person name="Kosti I."/>
            <person name="Le Crom S."/>
            <person name="Lindquist E."/>
            <person name="Lucas S."/>
            <person name="Luebeck M."/>
            <person name="Luebeck P.S."/>
            <person name="Margeot A."/>
            <person name="Metz B."/>
            <person name="Misra M."/>
            <person name="Nevalainen H."/>
            <person name="Omann M."/>
            <person name="Packer N."/>
            <person name="Perrone G."/>
            <person name="Uresti-Rivera E.E."/>
            <person name="Salamov A."/>
            <person name="Schmoll M."/>
            <person name="Seiboth B."/>
            <person name="Shapiro H."/>
            <person name="Sukno S."/>
            <person name="Tamayo-Ramos J.A."/>
            <person name="Tisch D."/>
            <person name="Wiest A."/>
            <person name="Wilkinson H.H."/>
            <person name="Zhang M."/>
            <person name="Coutinho P.M."/>
            <person name="Kenerley C.M."/>
            <person name="Monte E."/>
            <person name="Baker S.E."/>
            <person name="Grigoriev I.V."/>
        </authorList>
    </citation>
    <scope>NUCLEOTIDE SEQUENCE [LARGE SCALE GENOMIC DNA]</scope>
    <source>
        <strain evidence="14">Gv29-8 / FGSC 10586</strain>
    </source>
</reference>
<protein>
    <recommendedName>
        <fullName evidence="10">3-hydroxy-3-methylglutaryl coenzyme A reductase</fullName>
        <shortName evidence="10">HMG-CoA reductase</shortName>
        <ecNumber evidence="10">1.1.1.34</ecNumber>
    </recommendedName>
</protein>
<feature type="transmembrane region" description="Helical" evidence="10">
    <location>
        <begin position="394"/>
        <end position="420"/>
    </location>
</feature>
<evidence type="ECO:0000256" key="5">
    <source>
        <dbReference type="ARBA" id="ARBA00022857"/>
    </source>
</evidence>
<keyword evidence="3 10" id="KW-0812">Transmembrane</keyword>
<dbReference type="InterPro" id="IPR023282">
    <property type="entry name" value="HMG_CoA_Rdtase_N"/>
</dbReference>
<dbReference type="GO" id="GO:0004420">
    <property type="term" value="F:hydroxymethylglutaryl-CoA reductase (NADPH) activity"/>
    <property type="evidence" value="ECO:0007669"/>
    <property type="project" value="UniProtKB-EC"/>
</dbReference>
<dbReference type="PANTHER" id="PTHR10572:SF24">
    <property type="entry name" value="3-HYDROXY-3-METHYLGLUTARYL-COENZYME A REDUCTASE"/>
    <property type="match status" value="1"/>
</dbReference>
<dbReference type="PANTHER" id="PTHR10572">
    <property type="entry name" value="3-HYDROXY-3-METHYLGLUTARYL-COENZYME A REDUCTASE"/>
    <property type="match status" value="1"/>
</dbReference>
<evidence type="ECO:0000259" key="12">
    <source>
        <dbReference type="PROSITE" id="PS50156"/>
    </source>
</evidence>
<dbReference type="FunFam" id="3.30.70.420:FF:000001">
    <property type="entry name" value="3-hydroxy-3-methylglutaryl coenzyme A reductase"/>
    <property type="match status" value="1"/>
</dbReference>
<feature type="transmembrane region" description="Helical" evidence="10">
    <location>
        <begin position="369"/>
        <end position="388"/>
    </location>
</feature>
<dbReference type="GO" id="GO:0015936">
    <property type="term" value="P:coenzyme A metabolic process"/>
    <property type="evidence" value="ECO:0007669"/>
    <property type="project" value="InterPro"/>
</dbReference>
<keyword evidence="7 10" id="KW-0560">Oxidoreductase</keyword>
<evidence type="ECO:0000313" key="13">
    <source>
        <dbReference type="EMBL" id="EHK24269.1"/>
    </source>
</evidence>
<accession>G9MLP2</accession>
<dbReference type="InterPro" id="IPR053958">
    <property type="entry name" value="HMGCR/SNAP/NPC1-like_SSD"/>
</dbReference>
<evidence type="ECO:0000256" key="1">
    <source>
        <dbReference type="ARBA" id="ARBA00004477"/>
    </source>
</evidence>
<dbReference type="InterPro" id="IPR025583">
    <property type="entry name" value="HMG-CoA_N_dom"/>
</dbReference>
<feature type="region of interest" description="Disordered" evidence="11">
    <location>
        <begin position="1121"/>
        <end position="1151"/>
    </location>
</feature>
<dbReference type="InterPro" id="IPR023074">
    <property type="entry name" value="HMG_CoA_Rdtase_cat_sf"/>
</dbReference>
<evidence type="ECO:0000313" key="14">
    <source>
        <dbReference type="Proteomes" id="UP000007115"/>
    </source>
</evidence>
<dbReference type="EMBL" id="ABDF02000004">
    <property type="protein sequence ID" value="EHK24269.1"/>
    <property type="molecule type" value="Genomic_DNA"/>
</dbReference>
<comment type="subcellular location">
    <subcellularLocation>
        <location evidence="1 10">Endoplasmic reticulum membrane</location>
        <topology evidence="1 10">Multi-pass membrane protein</topology>
    </subcellularLocation>
</comment>
<dbReference type="PRINTS" id="PR00071">
    <property type="entry name" value="HMGCOARDTASE"/>
</dbReference>
<dbReference type="GeneID" id="25797470"/>
<dbReference type="eggNOG" id="KOG2480">
    <property type="taxonomic scope" value="Eukaryota"/>
</dbReference>
<dbReference type="PROSITE" id="PS00318">
    <property type="entry name" value="HMG_COA_REDUCTASE_2"/>
    <property type="match status" value="1"/>
</dbReference>
<comment type="caution">
    <text evidence="13">The sequence shown here is derived from an EMBL/GenBank/DDBJ whole genome shotgun (WGS) entry which is preliminary data.</text>
</comment>
<evidence type="ECO:0000256" key="8">
    <source>
        <dbReference type="ARBA" id="ARBA00023098"/>
    </source>
</evidence>
<dbReference type="Gene3D" id="1.10.3270.10">
    <property type="entry name" value="HMGR, N-terminal domain"/>
    <property type="match status" value="1"/>
</dbReference>
<dbReference type="OrthoDB" id="310654at2759"/>
<dbReference type="STRING" id="413071.G9MLP2"/>
<dbReference type="PROSITE" id="PS01192">
    <property type="entry name" value="HMG_COA_REDUCTASE_3"/>
    <property type="match status" value="1"/>
</dbReference>
<name>G9MLP2_HYPVG</name>
<keyword evidence="9 10" id="KW-0472">Membrane</keyword>
<dbReference type="InterPro" id="IPR023076">
    <property type="entry name" value="HMG_CoA_Rdtase_CS"/>
</dbReference>
<dbReference type="InParanoid" id="G9MLP2"/>
<dbReference type="EC" id="1.1.1.34" evidence="10"/>
<dbReference type="AlphaFoldDB" id="G9MLP2"/>
<dbReference type="PROSITE" id="PS50156">
    <property type="entry name" value="SSD"/>
    <property type="match status" value="1"/>
</dbReference>
<dbReference type="HOGENOM" id="CLU_001734_0_0_1"/>
<feature type="compositionally biased region" description="Polar residues" evidence="11">
    <location>
        <begin position="1135"/>
        <end position="1151"/>
    </location>
</feature>
<evidence type="ECO:0000256" key="6">
    <source>
        <dbReference type="ARBA" id="ARBA00022989"/>
    </source>
</evidence>
<organism evidence="13 14">
    <name type="scientific">Hypocrea virens (strain Gv29-8 / FGSC 10586)</name>
    <name type="common">Gliocladium virens</name>
    <name type="synonym">Trichoderma virens</name>
    <dbReference type="NCBI Taxonomy" id="413071"/>
    <lineage>
        <taxon>Eukaryota</taxon>
        <taxon>Fungi</taxon>
        <taxon>Dikarya</taxon>
        <taxon>Ascomycota</taxon>
        <taxon>Pezizomycotina</taxon>
        <taxon>Sordariomycetes</taxon>
        <taxon>Hypocreomycetidae</taxon>
        <taxon>Hypocreales</taxon>
        <taxon>Hypocreaceae</taxon>
        <taxon>Trichoderma</taxon>
    </lineage>
</organism>
<evidence type="ECO:0000256" key="2">
    <source>
        <dbReference type="ARBA" id="ARBA00007661"/>
    </source>
</evidence>
<feature type="transmembrane region" description="Helical" evidence="10">
    <location>
        <begin position="242"/>
        <end position="263"/>
    </location>
</feature>
<evidence type="ECO:0000256" key="9">
    <source>
        <dbReference type="ARBA" id="ARBA00023136"/>
    </source>
</evidence>
<feature type="region of interest" description="Disordered" evidence="11">
    <location>
        <begin position="647"/>
        <end position="684"/>
    </location>
</feature>